<feature type="domain" description="Radical SAM core" evidence="16">
    <location>
        <begin position="48"/>
        <end position="277"/>
    </location>
</feature>
<dbReference type="OrthoDB" id="429626at2759"/>
<dbReference type="CDD" id="cd21117">
    <property type="entry name" value="Twitch_MoaA"/>
    <property type="match status" value="1"/>
</dbReference>
<evidence type="ECO:0000256" key="8">
    <source>
        <dbReference type="ARBA" id="ARBA00022723"/>
    </source>
</evidence>
<keyword evidence="12" id="KW-0342">GTP-binding</keyword>
<dbReference type="SUPFAM" id="SSF102114">
    <property type="entry name" value="Radical SAM enzymes"/>
    <property type="match status" value="1"/>
</dbReference>
<dbReference type="InterPro" id="IPR000385">
    <property type="entry name" value="MoaA_NifB_PqqE_Fe-S-bd_CS"/>
</dbReference>
<dbReference type="UniPathway" id="UPA00344"/>
<dbReference type="Pfam" id="PF06463">
    <property type="entry name" value="Mob_synth_C"/>
    <property type="match status" value="1"/>
</dbReference>
<name>A0A4S8MY88_DENBC</name>
<evidence type="ECO:0000256" key="6">
    <source>
        <dbReference type="ARBA" id="ARBA00022485"/>
    </source>
</evidence>
<dbReference type="SFLD" id="SFLDG01383">
    <property type="entry name" value="cyclic_pyranopterin_phosphate"/>
    <property type="match status" value="1"/>
</dbReference>
<dbReference type="PROSITE" id="PS01305">
    <property type="entry name" value="MOAA_NIFB_PQQE"/>
    <property type="match status" value="1"/>
</dbReference>
<dbReference type="PROSITE" id="PS51918">
    <property type="entry name" value="RADICAL_SAM"/>
    <property type="match status" value="1"/>
</dbReference>
<keyword evidence="18" id="KW-1185">Reference proteome</keyword>
<dbReference type="Pfam" id="PF01967">
    <property type="entry name" value="MoaC"/>
    <property type="match status" value="1"/>
</dbReference>
<evidence type="ECO:0000256" key="3">
    <source>
        <dbReference type="ARBA" id="ARBA00008484"/>
    </source>
</evidence>
<evidence type="ECO:0000256" key="12">
    <source>
        <dbReference type="ARBA" id="ARBA00023134"/>
    </source>
</evidence>
<evidence type="ECO:0000256" key="14">
    <source>
        <dbReference type="ARBA" id="ARBA00023239"/>
    </source>
</evidence>
<evidence type="ECO:0000313" key="17">
    <source>
        <dbReference type="EMBL" id="THV07464.1"/>
    </source>
</evidence>
<dbReference type="Pfam" id="PF04055">
    <property type="entry name" value="Radical_SAM"/>
    <property type="match status" value="1"/>
</dbReference>
<dbReference type="InterPro" id="IPR007197">
    <property type="entry name" value="rSAM"/>
</dbReference>
<comment type="catalytic activity">
    <reaction evidence="15">
        <text>GTP + AH2 + S-adenosyl-L-methionine = (8S)-3',8-cyclo-7,8-dihydroguanosine 5'-triphosphate + 5'-deoxyadenosine + L-methionine + A + H(+)</text>
        <dbReference type="Rhea" id="RHEA:49576"/>
        <dbReference type="ChEBI" id="CHEBI:13193"/>
        <dbReference type="ChEBI" id="CHEBI:15378"/>
        <dbReference type="ChEBI" id="CHEBI:17319"/>
        <dbReference type="ChEBI" id="CHEBI:17499"/>
        <dbReference type="ChEBI" id="CHEBI:37565"/>
        <dbReference type="ChEBI" id="CHEBI:57844"/>
        <dbReference type="ChEBI" id="CHEBI:59789"/>
        <dbReference type="ChEBI" id="CHEBI:131766"/>
        <dbReference type="EC" id="4.1.99.22"/>
    </reaction>
</comment>
<evidence type="ECO:0000256" key="5">
    <source>
        <dbReference type="ARBA" id="ARBA00012167"/>
    </source>
</evidence>
<dbReference type="InterPro" id="IPR058240">
    <property type="entry name" value="rSAM_sf"/>
</dbReference>
<evidence type="ECO:0000256" key="4">
    <source>
        <dbReference type="ARBA" id="ARBA00009862"/>
    </source>
</evidence>
<dbReference type="GO" id="GO:0061799">
    <property type="term" value="F:cyclic pyranopterin monophosphate synthase activity"/>
    <property type="evidence" value="ECO:0007669"/>
    <property type="project" value="TreeGrafter"/>
</dbReference>
<sequence>MRLLCKNGHTITRNISTAATAVHIKQAARAKIDAIDESRPFSRALIDTYKRRHDYLRISLTERCNLRCFYCMPEQGVQLTPDSKILTDEEVIRLATLFVQAGVTKIRLTGGEPTVRKGIIEIIQELNKLRPLGLKSIAMTSNGLALHRRLPFLIGNGLTHLNLSLDTLDPFKFEFMTKRRGHDAVLKALDVALASPDLQSVKLNVVVVKGLNDSEILDFVEMTKNSAISVRFIEFMPFTGNKWDKAKMVPSSVLLDRITARHPDVVRISDEANDTARSWKVPDYRGTFGFISSMSDHFCSSCNRLRITADGQIKVCLFDAKEVSLRDEMRKGASDSDLLRIIGHAVSGKQEKHVHMEDINVVTNRPMILIGPIFSVRNPSLSRAGSSLRSKRPPLPPGSLSMQHARLFSSPGARQLPPSLSHLDESGRANMLITSAYPDNRLQTNEKSGALGKAKAKTLRKGDALTVAQLAAIMASKKTSDLIPLCHPLPLTKVDVTLTPEIVSTLEGSTTVNRHSVMCTATVTCEGKTGVEMEALTSVSVGLLTVWDMLKAVAGKEMIIGEIMVTHKSGGRSGDFSRGL</sequence>
<dbReference type="InterPro" id="IPR050105">
    <property type="entry name" value="MoCo_biosynth_MoaA/MoaC"/>
</dbReference>
<organism evidence="17 18">
    <name type="scientific">Dendrothele bispora (strain CBS 962.96)</name>
    <dbReference type="NCBI Taxonomy" id="1314807"/>
    <lineage>
        <taxon>Eukaryota</taxon>
        <taxon>Fungi</taxon>
        <taxon>Dikarya</taxon>
        <taxon>Basidiomycota</taxon>
        <taxon>Agaricomycotina</taxon>
        <taxon>Agaricomycetes</taxon>
        <taxon>Agaricomycetidae</taxon>
        <taxon>Agaricales</taxon>
        <taxon>Agaricales incertae sedis</taxon>
        <taxon>Dendrothele</taxon>
    </lineage>
</organism>
<dbReference type="Gene3D" id="3.20.20.70">
    <property type="entry name" value="Aldolase class I"/>
    <property type="match status" value="1"/>
</dbReference>
<dbReference type="InterPro" id="IPR013483">
    <property type="entry name" value="MoaA"/>
</dbReference>
<keyword evidence="11" id="KW-0411">Iron-sulfur</keyword>
<evidence type="ECO:0000256" key="13">
    <source>
        <dbReference type="ARBA" id="ARBA00023150"/>
    </source>
</evidence>
<keyword evidence="8" id="KW-0479">Metal-binding</keyword>
<dbReference type="GO" id="GO:0006777">
    <property type="term" value="P:Mo-molybdopterin cofactor biosynthetic process"/>
    <property type="evidence" value="ECO:0007669"/>
    <property type="project" value="UniProtKB-KW"/>
</dbReference>
<dbReference type="NCBIfam" id="TIGR02666">
    <property type="entry name" value="moaA"/>
    <property type="match status" value="1"/>
</dbReference>
<dbReference type="CDD" id="cd01335">
    <property type="entry name" value="Radical_SAM"/>
    <property type="match status" value="1"/>
</dbReference>
<dbReference type="InterPro" id="IPR010505">
    <property type="entry name" value="MoaA_twitch"/>
</dbReference>
<dbReference type="GO" id="GO:0061798">
    <property type="term" value="F:GTP 3',8'-cyclase activity"/>
    <property type="evidence" value="ECO:0007669"/>
    <property type="project" value="UniProtKB-EC"/>
</dbReference>
<dbReference type="InterPro" id="IPR006638">
    <property type="entry name" value="Elp3/MiaA/NifB-like_rSAM"/>
</dbReference>
<evidence type="ECO:0000256" key="15">
    <source>
        <dbReference type="ARBA" id="ARBA00048697"/>
    </source>
</evidence>
<comment type="similarity">
    <text evidence="3">In the C-terminal section; belongs to the MoaC family.</text>
</comment>
<dbReference type="EMBL" id="ML179037">
    <property type="protein sequence ID" value="THV07464.1"/>
    <property type="molecule type" value="Genomic_DNA"/>
</dbReference>
<evidence type="ECO:0000256" key="9">
    <source>
        <dbReference type="ARBA" id="ARBA00022741"/>
    </source>
</evidence>
<dbReference type="GO" id="GO:0051539">
    <property type="term" value="F:4 iron, 4 sulfur cluster binding"/>
    <property type="evidence" value="ECO:0007669"/>
    <property type="project" value="UniProtKB-KW"/>
</dbReference>
<dbReference type="InterPro" id="IPR036522">
    <property type="entry name" value="MoaC_sf"/>
</dbReference>
<dbReference type="Gene3D" id="3.30.70.640">
    <property type="entry name" value="Molybdopterin cofactor biosynthesis C (MoaC) domain"/>
    <property type="match status" value="1"/>
</dbReference>
<keyword evidence="9" id="KW-0547">Nucleotide-binding</keyword>
<evidence type="ECO:0000256" key="11">
    <source>
        <dbReference type="ARBA" id="ARBA00023014"/>
    </source>
</evidence>
<keyword evidence="13" id="KW-0501">Molybdenum cofactor biosynthesis</keyword>
<dbReference type="SMART" id="SM00729">
    <property type="entry name" value="Elp3"/>
    <property type="match status" value="1"/>
</dbReference>
<protein>
    <recommendedName>
        <fullName evidence="5">GTP 3',8-cyclase</fullName>
        <ecNumber evidence="5">4.1.99.22</ecNumber>
    </recommendedName>
</protein>
<dbReference type="InterPro" id="IPR040064">
    <property type="entry name" value="MoaA-like"/>
</dbReference>
<keyword evidence="10" id="KW-0408">Iron</keyword>
<dbReference type="SFLD" id="SFLDS00029">
    <property type="entry name" value="Radical_SAM"/>
    <property type="match status" value="1"/>
</dbReference>
<evidence type="ECO:0000259" key="16">
    <source>
        <dbReference type="PROSITE" id="PS51918"/>
    </source>
</evidence>
<dbReference type="SFLD" id="SFLDG01067">
    <property type="entry name" value="SPASM/twitch_domain_containing"/>
    <property type="match status" value="1"/>
</dbReference>
<dbReference type="PANTHER" id="PTHR22960:SF0">
    <property type="entry name" value="MOLYBDENUM COFACTOR BIOSYNTHESIS PROTEIN 1"/>
    <property type="match status" value="1"/>
</dbReference>
<keyword evidence="14" id="KW-0456">Lyase</keyword>
<accession>A0A4S8MY88</accession>
<comment type="pathway">
    <text evidence="2">Cofactor biosynthesis; molybdopterin biosynthesis.</text>
</comment>
<dbReference type="Proteomes" id="UP000297245">
    <property type="component" value="Unassembled WGS sequence"/>
</dbReference>
<dbReference type="InterPro" id="IPR013785">
    <property type="entry name" value="Aldolase_TIM"/>
</dbReference>
<dbReference type="SFLD" id="SFLDG01386">
    <property type="entry name" value="main_SPASM_domain-containing"/>
    <property type="match status" value="1"/>
</dbReference>
<proteinExistence type="inferred from homology"/>
<evidence type="ECO:0000256" key="10">
    <source>
        <dbReference type="ARBA" id="ARBA00023004"/>
    </source>
</evidence>
<dbReference type="GO" id="GO:0046872">
    <property type="term" value="F:metal ion binding"/>
    <property type="evidence" value="ECO:0007669"/>
    <property type="project" value="UniProtKB-KW"/>
</dbReference>
<evidence type="ECO:0000313" key="18">
    <source>
        <dbReference type="Proteomes" id="UP000297245"/>
    </source>
</evidence>
<keyword evidence="7" id="KW-0949">S-adenosyl-L-methionine</keyword>
<evidence type="ECO:0000256" key="7">
    <source>
        <dbReference type="ARBA" id="ARBA00022691"/>
    </source>
</evidence>
<dbReference type="SUPFAM" id="SSF55040">
    <property type="entry name" value="Molybdenum cofactor biosynthesis protein C, MoaC"/>
    <property type="match status" value="1"/>
</dbReference>
<gene>
    <name evidence="17" type="ORF">K435DRAFT_815326</name>
</gene>
<dbReference type="InterPro" id="IPR002820">
    <property type="entry name" value="Mopterin_CF_biosynth-C_dom"/>
</dbReference>
<keyword evidence="6" id="KW-0004">4Fe-4S</keyword>
<dbReference type="AlphaFoldDB" id="A0A4S8MY88"/>
<evidence type="ECO:0000256" key="1">
    <source>
        <dbReference type="ARBA" id="ARBA00001966"/>
    </source>
</evidence>
<reference evidence="17 18" key="1">
    <citation type="journal article" date="2019" name="Nat. Ecol. Evol.">
        <title>Megaphylogeny resolves global patterns of mushroom evolution.</title>
        <authorList>
            <person name="Varga T."/>
            <person name="Krizsan K."/>
            <person name="Foldi C."/>
            <person name="Dima B."/>
            <person name="Sanchez-Garcia M."/>
            <person name="Sanchez-Ramirez S."/>
            <person name="Szollosi G.J."/>
            <person name="Szarkandi J.G."/>
            <person name="Papp V."/>
            <person name="Albert L."/>
            <person name="Andreopoulos W."/>
            <person name="Angelini C."/>
            <person name="Antonin V."/>
            <person name="Barry K.W."/>
            <person name="Bougher N.L."/>
            <person name="Buchanan P."/>
            <person name="Buyck B."/>
            <person name="Bense V."/>
            <person name="Catcheside P."/>
            <person name="Chovatia M."/>
            <person name="Cooper J."/>
            <person name="Damon W."/>
            <person name="Desjardin D."/>
            <person name="Finy P."/>
            <person name="Geml J."/>
            <person name="Haridas S."/>
            <person name="Hughes K."/>
            <person name="Justo A."/>
            <person name="Karasinski D."/>
            <person name="Kautmanova I."/>
            <person name="Kiss B."/>
            <person name="Kocsube S."/>
            <person name="Kotiranta H."/>
            <person name="LaButti K.M."/>
            <person name="Lechner B.E."/>
            <person name="Liimatainen K."/>
            <person name="Lipzen A."/>
            <person name="Lukacs Z."/>
            <person name="Mihaltcheva S."/>
            <person name="Morgado L.N."/>
            <person name="Niskanen T."/>
            <person name="Noordeloos M.E."/>
            <person name="Ohm R.A."/>
            <person name="Ortiz-Santana B."/>
            <person name="Ovrebo C."/>
            <person name="Racz N."/>
            <person name="Riley R."/>
            <person name="Savchenko A."/>
            <person name="Shiryaev A."/>
            <person name="Soop K."/>
            <person name="Spirin V."/>
            <person name="Szebenyi C."/>
            <person name="Tomsovsky M."/>
            <person name="Tulloss R.E."/>
            <person name="Uehling J."/>
            <person name="Grigoriev I.V."/>
            <person name="Vagvolgyi C."/>
            <person name="Papp T."/>
            <person name="Martin F.M."/>
            <person name="Miettinen O."/>
            <person name="Hibbett D.S."/>
            <person name="Nagy L.G."/>
        </authorList>
    </citation>
    <scope>NUCLEOTIDE SEQUENCE [LARGE SCALE GENOMIC DNA]</scope>
    <source>
        <strain evidence="17 18">CBS 962.96</strain>
    </source>
</reference>
<dbReference type="EC" id="4.1.99.22" evidence="5"/>
<evidence type="ECO:0000256" key="2">
    <source>
        <dbReference type="ARBA" id="ARBA00005046"/>
    </source>
</evidence>
<dbReference type="PANTHER" id="PTHR22960">
    <property type="entry name" value="MOLYBDOPTERIN COFACTOR SYNTHESIS PROTEIN A"/>
    <property type="match status" value="1"/>
</dbReference>
<comment type="cofactor">
    <cofactor evidence="1">
        <name>[4Fe-4S] cluster</name>
        <dbReference type="ChEBI" id="CHEBI:49883"/>
    </cofactor>
</comment>
<dbReference type="GO" id="GO:0005525">
    <property type="term" value="F:GTP binding"/>
    <property type="evidence" value="ECO:0007669"/>
    <property type="project" value="UniProtKB-KW"/>
</dbReference>
<comment type="similarity">
    <text evidence="4">In the N-terminal section; belongs to the radical SAM superfamily. MoaA family.</text>
</comment>